<evidence type="ECO:0000313" key="2">
    <source>
        <dbReference type="Proteomes" id="UP000284763"/>
    </source>
</evidence>
<accession>A0A3R7VVC0</accession>
<organism evidence="1 2">
    <name type="scientific">Methanosalsum natronophilum</name>
    <dbReference type="NCBI Taxonomy" id="768733"/>
    <lineage>
        <taxon>Archaea</taxon>
        <taxon>Methanobacteriati</taxon>
        <taxon>Methanobacteriota</taxon>
        <taxon>Stenosarchaea group</taxon>
        <taxon>Methanomicrobia</taxon>
        <taxon>Methanosarcinales</taxon>
        <taxon>Methanosarcinaceae</taxon>
        <taxon>Methanosalsum</taxon>
    </lineage>
</organism>
<dbReference type="AlphaFoldDB" id="A0A3R7VVC0"/>
<protein>
    <recommendedName>
        <fullName evidence="3">Class I SAM-dependent methyltransferase</fullName>
    </recommendedName>
</protein>
<dbReference type="Proteomes" id="UP000284763">
    <property type="component" value="Unassembled WGS sequence"/>
</dbReference>
<reference evidence="1 2" key="1">
    <citation type="submission" date="2018-08" db="EMBL/GenBank/DDBJ databases">
        <title>The metabolism and importance of syntrophic acetate oxidation coupled to methane or sulfide production in haloalkaline environments.</title>
        <authorList>
            <person name="Timmers P.H.A."/>
            <person name="Vavourakis C.D."/>
            <person name="Sorokin D.Y."/>
            <person name="Sinninghe Damste J.S."/>
            <person name="Muyzer G."/>
            <person name="Stams A.J.M."/>
            <person name="Plugge C.M."/>
        </authorList>
    </citation>
    <scope>NUCLEOTIDE SEQUENCE [LARGE SCALE GENOMIC DNA]</scope>
    <source>
        <strain evidence="1">MSAO_Arc3</strain>
    </source>
</reference>
<comment type="caution">
    <text evidence="1">The sequence shown here is derived from an EMBL/GenBank/DDBJ whole genome shotgun (WGS) entry which is preliminary data.</text>
</comment>
<gene>
    <name evidence="1" type="ORF">D5R95_00040</name>
</gene>
<sequence>MCDEVIRQPIEDIDVGLFKVLDAGDILFVDNSHRVFTNSDVTTIFLDILPILKKGVLVQFHDIFLPFDYPEEWSKRYYSEQYILGAYLLGGGKDIDILLPNFYIPTLPLTRN</sequence>
<name>A0A3R7VVC0_9EURY</name>
<proteinExistence type="predicted"/>
<evidence type="ECO:0008006" key="3">
    <source>
        <dbReference type="Google" id="ProtNLM"/>
    </source>
</evidence>
<evidence type="ECO:0000313" key="1">
    <source>
        <dbReference type="EMBL" id="RQD93118.1"/>
    </source>
</evidence>
<dbReference type="EMBL" id="QZAB01000006">
    <property type="protein sequence ID" value="RQD93118.1"/>
    <property type="molecule type" value="Genomic_DNA"/>
</dbReference>